<evidence type="ECO:0000313" key="2">
    <source>
        <dbReference type="EMBL" id="BBQ05393.1"/>
    </source>
</evidence>
<accession>A0A679EJU7</accession>
<name>A0A679EJU7_LEUMA</name>
<proteinExistence type="predicted"/>
<keyword evidence="2" id="KW-0496">Mitochondrion</keyword>
<feature type="domain" description="Homing endonuclease LAGLIDADG" evidence="1">
    <location>
        <begin position="33"/>
        <end position="203"/>
    </location>
</feature>
<dbReference type="SUPFAM" id="SSF55608">
    <property type="entry name" value="Homing endonucleases"/>
    <property type="match status" value="1"/>
</dbReference>
<dbReference type="Pfam" id="PF03161">
    <property type="entry name" value="LAGLIDADG_2"/>
    <property type="match status" value="1"/>
</dbReference>
<organism evidence="2">
    <name type="scientific">Leucocryptos marina</name>
    <name type="common">Marine flagellate</name>
    <name type="synonym">Bodo marinus</name>
    <dbReference type="NCBI Taxonomy" id="299206"/>
    <lineage>
        <taxon>Eukaryota</taxon>
        <taxon>Cryptophyceae</taxon>
        <taxon>Kathablepharidacea</taxon>
        <taxon>Katablepharidaceae</taxon>
        <taxon>Leucocryptos</taxon>
    </lineage>
</organism>
<dbReference type="GO" id="GO:0004519">
    <property type="term" value="F:endonuclease activity"/>
    <property type="evidence" value="ECO:0007669"/>
    <property type="project" value="UniProtKB-KW"/>
</dbReference>
<gene>
    <name evidence="2" type="primary">HE</name>
</gene>
<dbReference type="Gene3D" id="3.10.28.10">
    <property type="entry name" value="Homing endonucleases"/>
    <property type="match status" value="2"/>
</dbReference>
<reference evidence="2" key="1">
    <citation type="submission" date="2019-12" db="EMBL/GenBank/DDBJ databases">
        <title>Mitochondrial genomes of Hemiarma marina and Leucocryptos marina revised the evolution of cytochrome c maturation in Cryptista.</title>
        <authorList>
            <person name="Nishimura Y."/>
            <person name="Kume K."/>
            <person name="Sonehara K."/>
            <person name="Tanifuji G."/>
            <person name="Shiratori T."/>
            <person name="Ishida K."/>
            <person name="Hashimoto T."/>
            <person name="Inagaki Y."/>
            <person name="Ohkuma M."/>
        </authorList>
    </citation>
    <scope>NUCLEOTIDE SEQUENCE</scope>
    <source>
        <strain evidence="2">NIES-1335</strain>
    </source>
</reference>
<dbReference type="GO" id="GO:0000373">
    <property type="term" value="P:Group II intron splicing"/>
    <property type="evidence" value="ECO:0007669"/>
    <property type="project" value="TreeGrafter"/>
</dbReference>
<geneLocation type="mitochondrion" evidence="2"/>
<evidence type="ECO:0000259" key="1">
    <source>
        <dbReference type="Pfam" id="PF03161"/>
    </source>
</evidence>
<keyword evidence="2" id="KW-0540">Nuclease</keyword>
<dbReference type="GeneID" id="43959831"/>
<dbReference type="InterPro" id="IPR004860">
    <property type="entry name" value="LAGLIDADG_dom"/>
</dbReference>
<dbReference type="InterPro" id="IPR052500">
    <property type="entry name" value="Chloro/Mito_RNA_Process"/>
</dbReference>
<dbReference type="RefSeq" id="YP_009730063.1">
    <property type="nucleotide sequence ID" value="NC_045933.1"/>
</dbReference>
<dbReference type="AlphaFoldDB" id="A0A679EJU7"/>
<keyword evidence="2" id="KW-0378">Hydrolase</keyword>
<protein>
    <submittedName>
        <fullName evidence="2">Homing endonuclease</fullName>
    </submittedName>
</protein>
<keyword evidence="2" id="KW-0255">Endonuclease</keyword>
<dbReference type="GO" id="GO:0045292">
    <property type="term" value="P:mRNA cis splicing, via spliceosome"/>
    <property type="evidence" value="ECO:0007669"/>
    <property type="project" value="TreeGrafter"/>
</dbReference>
<dbReference type="InterPro" id="IPR027434">
    <property type="entry name" value="Homing_endonucl"/>
</dbReference>
<dbReference type="EMBL" id="LC515368">
    <property type="protein sequence ID" value="BBQ05393.1"/>
    <property type="molecule type" value="Genomic_DNA"/>
</dbReference>
<dbReference type="PANTHER" id="PTHR47539">
    <property type="entry name" value="PENTATRICOPEPTIDE REPEAT-CONTAINING PROTEIN OTP51, CHLOROPLASTIC"/>
    <property type="match status" value="1"/>
</dbReference>
<dbReference type="GO" id="GO:0048564">
    <property type="term" value="P:photosystem I assembly"/>
    <property type="evidence" value="ECO:0007669"/>
    <property type="project" value="TreeGrafter"/>
</dbReference>
<sequence length="222" mass="26653">MQIIKCNVLKTKASVIEKNIYKDNLKLSQEQKDIIIGNLLGDGYLEKHGTSHRFYFCQSGEKMFYVEYIYNIFEPWCSSIPSFSFSRYKEYNTYTKAAFFRTATNRSFNFFGEQFYCLDEKSNRKKRIPKKISRWLSARALAFWFMDDGAKNENGYILNTQNFCLKEQEILCDALGRNFKFEVNIHRDRQNYRLYITSKSRDLFTRKIEPYILEGFRYKLHI</sequence>
<dbReference type="PANTHER" id="PTHR47539:SF1">
    <property type="entry name" value="PENTATRICOPEPTIDE REPEAT-CONTAINING PROTEIN OTP51, CHLOROPLASTIC"/>
    <property type="match status" value="1"/>
</dbReference>